<reference evidence="2" key="1">
    <citation type="submission" date="2014-09" db="EMBL/GenBank/DDBJ databases">
        <authorList>
            <person name="Magalhaes I.L.F."/>
            <person name="Oliveira U."/>
            <person name="Santos F.R."/>
            <person name="Vidigal T.H.D.A."/>
            <person name="Brescovit A.D."/>
            <person name="Santos A.J."/>
        </authorList>
    </citation>
    <scope>NUCLEOTIDE SEQUENCE</scope>
    <source>
        <tissue evidence="2">Shoot tissue taken approximately 20 cm above the soil surface</tissue>
    </source>
</reference>
<keyword evidence="1" id="KW-1133">Transmembrane helix</keyword>
<protein>
    <submittedName>
        <fullName evidence="2">Uncharacterized protein</fullName>
    </submittedName>
</protein>
<evidence type="ECO:0000256" key="1">
    <source>
        <dbReference type="SAM" id="Phobius"/>
    </source>
</evidence>
<evidence type="ECO:0000313" key="2">
    <source>
        <dbReference type="EMBL" id="JAD61168.1"/>
    </source>
</evidence>
<keyword evidence="1" id="KW-0472">Membrane</keyword>
<organism evidence="2">
    <name type="scientific">Arundo donax</name>
    <name type="common">Giant reed</name>
    <name type="synonym">Donax arundinaceus</name>
    <dbReference type="NCBI Taxonomy" id="35708"/>
    <lineage>
        <taxon>Eukaryota</taxon>
        <taxon>Viridiplantae</taxon>
        <taxon>Streptophyta</taxon>
        <taxon>Embryophyta</taxon>
        <taxon>Tracheophyta</taxon>
        <taxon>Spermatophyta</taxon>
        <taxon>Magnoliopsida</taxon>
        <taxon>Liliopsida</taxon>
        <taxon>Poales</taxon>
        <taxon>Poaceae</taxon>
        <taxon>PACMAD clade</taxon>
        <taxon>Arundinoideae</taxon>
        <taxon>Arundineae</taxon>
        <taxon>Arundo</taxon>
    </lineage>
</organism>
<keyword evidence="1" id="KW-0812">Transmembrane</keyword>
<accession>A0A0A9BGB4</accession>
<sequence>MALHSRIRATNMQISYEQCFVFHVLVQNCVILLFYTFIEIEISYIFGVQTV</sequence>
<feature type="transmembrane region" description="Helical" evidence="1">
    <location>
        <begin position="20"/>
        <end position="38"/>
    </location>
</feature>
<dbReference type="EMBL" id="GBRH01236727">
    <property type="protein sequence ID" value="JAD61168.1"/>
    <property type="molecule type" value="Transcribed_RNA"/>
</dbReference>
<proteinExistence type="predicted"/>
<name>A0A0A9BGB4_ARUDO</name>
<reference evidence="2" key="2">
    <citation type="journal article" date="2015" name="Data Brief">
        <title>Shoot transcriptome of the giant reed, Arundo donax.</title>
        <authorList>
            <person name="Barrero R.A."/>
            <person name="Guerrero F.D."/>
            <person name="Moolhuijzen P."/>
            <person name="Goolsby J.A."/>
            <person name="Tidwell J."/>
            <person name="Bellgard S.E."/>
            <person name="Bellgard M.I."/>
        </authorList>
    </citation>
    <scope>NUCLEOTIDE SEQUENCE</scope>
    <source>
        <tissue evidence="2">Shoot tissue taken approximately 20 cm above the soil surface</tissue>
    </source>
</reference>
<dbReference type="AlphaFoldDB" id="A0A0A9BGB4"/>